<evidence type="ECO:0000313" key="2">
    <source>
        <dbReference type="EMBL" id="STQ88014.1"/>
    </source>
</evidence>
<dbReference type="SUPFAM" id="SSF55729">
    <property type="entry name" value="Acyl-CoA N-acyltransferases (Nat)"/>
    <property type="match status" value="1"/>
</dbReference>
<dbReference type="GO" id="GO:0016747">
    <property type="term" value="F:acyltransferase activity, transferring groups other than amino-acyl groups"/>
    <property type="evidence" value="ECO:0007669"/>
    <property type="project" value="InterPro"/>
</dbReference>
<name>A0A377PZT0_9HELI</name>
<accession>A0A377PZT0</accession>
<dbReference type="AlphaFoldDB" id="A0A377PZT0"/>
<dbReference type="Proteomes" id="UP000255269">
    <property type="component" value="Unassembled WGS sequence"/>
</dbReference>
<sequence length="244" mass="29005">MLLKVKMLRREKSFITNCFDFETIKNLNHIPLYETTSGISFLQSRFNTKWLYYFLVFPYEIVIPTGDKIATNIIYSGEQKNIFCKVLEKNGLFIKRKFIKMDREVKWISKDYAITYACIDEVENVMSLLLQSFHETFDKLIDRKNLERMIFEKQVLIIKIKNKIVGVLVFSIQGLLSRLEFICIDKDFKQMGLGKQLMQDYLNVVRVRKSELWVDSNNVKAIYFYEKLGYCKSGIYNEIFANYE</sequence>
<dbReference type="EMBL" id="UGJF01000001">
    <property type="protein sequence ID" value="STQ88014.1"/>
    <property type="molecule type" value="Genomic_DNA"/>
</dbReference>
<dbReference type="RefSeq" id="WP_115056885.1">
    <property type="nucleotide sequence ID" value="NZ_UGJF01000001.1"/>
</dbReference>
<dbReference type="CDD" id="cd04301">
    <property type="entry name" value="NAT_SF"/>
    <property type="match status" value="1"/>
</dbReference>
<dbReference type="Pfam" id="PF13673">
    <property type="entry name" value="Acetyltransf_10"/>
    <property type="match status" value="1"/>
</dbReference>
<evidence type="ECO:0000313" key="3">
    <source>
        <dbReference type="Proteomes" id="UP000255269"/>
    </source>
</evidence>
<gene>
    <name evidence="2" type="ORF">NCTC13156_00840</name>
</gene>
<feature type="domain" description="N-acetyltransferase" evidence="1">
    <location>
        <begin position="114"/>
        <end position="244"/>
    </location>
</feature>
<dbReference type="InterPro" id="IPR000182">
    <property type="entry name" value="GNAT_dom"/>
</dbReference>
<protein>
    <submittedName>
        <fullName evidence="2">Ribosomal-protein-alanine acetyltransferase</fullName>
    </submittedName>
</protein>
<dbReference type="PROSITE" id="PS51186">
    <property type="entry name" value="GNAT"/>
    <property type="match status" value="1"/>
</dbReference>
<dbReference type="Gene3D" id="3.40.630.30">
    <property type="match status" value="1"/>
</dbReference>
<dbReference type="InterPro" id="IPR016181">
    <property type="entry name" value="Acyl_CoA_acyltransferase"/>
</dbReference>
<keyword evidence="2" id="KW-0808">Transferase</keyword>
<evidence type="ECO:0000259" key="1">
    <source>
        <dbReference type="PROSITE" id="PS51186"/>
    </source>
</evidence>
<organism evidence="2 3">
    <name type="scientific">Helicobacter pullorum</name>
    <dbReference type="NCBI Taxonomy" id="35818"/>
    <lineage>
        <taxon>Bacteria</taxon>
        <taxon>Pseudomonadati</taxon>
        <taxon>Campylobacterota</taxon>
        <taxon>Epsilonproteobacteria</taxon>
        <taxon>Campylobacterales</taxon>
        <taxon>Helicobacteraceae</taxon>
        <taxon>Helicobacter</taxon>
    </lineage>
</organism>
<reference evidence="2 3" key="1">
    <citation type="submission" date="2018-06" db="EMBL/GenBank/DDBJ databases">
        <authorList>
            <consortium name="Pathogen Informatics"/>
            <person name="Doyle S."/>
        </authorList>
    </citation>
    <scope>NUCLEOTIDE SEQUENCE [LARGE SCALE GENOMIC DNA]</scope>
    <source>
        <strain evidence="2 3">NCTC13156</strain>
    </source>
</reference>
<proteinExistence type="predicted"/>